<organism evidence="1 2">
    <name type="scientific">Streptomyces dysideae</name>
    <dbReference type="NCBI Taxonomy" id="909626"/>
    <lineage>
        <taxon>Bacteria</taxon>
        <taxon>Bacillati</taxon>
        <taxon>Actinomycetota</taxon>
        <taxon>Actinomycetes</taxon>
        <taxon>Kitasatosporales</taxon>
        <taxon>Streptomycetaceae</taxon>
        <taxon>Streptomyces</taxon>
    </lineage>
</organism>
<gene>
    <name evidence="1" type="ORF">AQJ91_38255</name>
</gene>
<dbReference type="OrthoDB" id="8776710at2"/>
<sequence>MTVYDNPHSFPMCVYNRDRALCHRLDVTDAPSLDRCQPTCANIARTDRHADELVQHAQALDKQPASEAVPSPLADRLTRRAGFLRDLADCHERDRIHHQEPIA</sequence>
<dbReference type="EMBL" id="LMXB01000097">
    <property type="protein sequence ID" value="KUO15971.1"/>
    <property type="molecule type" value="Genomic_DNA"/>
</dbReference>
<dbReference type="RefSeq" id="WP_079085534.1">
    <property type="nucleotide sequence ID" value="NZ_KQ949109.1"/>
</dbReference>
<evidence type="ECO:0000313" key="1">
    <source>
        <dbReference type="EMBL" id="KUO15971.1"/>
    </source>
</evidence>
<protein>
    <submittedName>
        <fullName evidence="1">Uncharacterized protein</fullName>
    </submittedName>
</protein>
<dbReference type="AlphaFoldDB" id="A0A101USH5"/>
<comment type="caution">
    <text evidence="1">The sequence shown here is derived from an EMBL/GenBank/DDBJ whole genome shotgun (WGS) entry which is preliminary data.</text>
</comment>
<accession>A0A101USH5</accession>
<reference evidence="1 2" key="1">
    <citation type="submission" date="2015-10" db="EMBL/GenBank/DDBJ databases">
        <title>Draft genome sequence of Streptomyces sp. RV15, isolated from a marine sponge.</title>
        <authorList>
            <person name="Ruckert C."/>
            <person name="Abdelmohsen U.R."/>
            <person name="Winkler A."/>
            <person name="Hentschel U."/>
            <person name="Kalinowski J."/>
            <person name="Kampfer P."/>
            <person name="Glaeser S."/>
        </authorList>
    </citation>
    <scope>NUCLEOTIDE SEQUENCE [LARGE SCALE GENOMIC DNA]</scope>
    <source>
        <strain evidence="1 2">RV15</strain>
    </source>
</reference>
<proteinExistence type="predicted"/>
<evidence type="ECO:0000313" key="2">
    <source>
        <dbReference type="Proteomes" id="UP000053260"/>
    </source>
</evidence>
<dbReference type="STRING" id="909626.AQJ91_38255"/>
<name>A0A101USH5_9ACTN</name>
<keyword evidence="2" id="KW-1185">Reference proteome</keyword>
<dbReference type="Proteomes" id="UP000053260">
    <property type="component" value="Unassembled WGS sequence"/>
</dbReference>